<organism evidence="1 2">
    <name type="scientific">Tilletia indica</name>
    <dbReference type="NCBI Taxonomy" id="43049"/>
    <lineage>
        <taxon>Eukaryota</taxon>
        <taxon>Fungi</taxon>
        <taxon>Dikarya</taxon>
        <taxon>Basidiomycota</taxon>
        <taxon>Ustilaginomycotina</taxon>
        <taxon>Exobasidiomycetes</taxon>
        <taxon>Tilletiales</taxon>
        <taxon>Tilletiaceae</taxon>
        <taxon>Tilletia</taxon>
    </lineage>
</organism>
<dbReference type="EMBL" id="LWDF02000024">
    <property type="protein sequence ID" value="KAE8259873.1"/>
    <property type="molecule type" value="Genomic_DNA"/>
</dbReference>
<keyword evidence="2" id="KW-1185">Reference proteome</keyword>
<name>A0A177TIH0_9BASI</name>
<evidence type="ECO:0000313" key="1">
    <source>
        <dbReference type="EMBL" id="KAE8259873.1"/>
    </source>
</evidence>
<proteinExistence type="predicted"/>
<sequence>MPREGYPPGTDPNAPPPLLYTSEIGKAVAPRRKRHREAEVEHAYEIQRDAAIRGAALWTFIGGSTTIMAHYLFPGFRKQTLAFKAFLVSGATIFGLVVGADTVLLSHESQQRSEEHAIRNRARLELGRRGIVASESEIERWKDEVRREFYARVQREEAQAAAPTGSGLRPEGGSGTGEDHTSSINNR</sequence>
<dbReference type="OrthoDB" id="3356019at2759"/>
<accession>A0A177TIH0</accession>
<gene>
    <name evidence="1" type="ORF">A4X13_0g725</name>
</gene>
<evidence type="ECO:0000313" key="2">
    <source>
        <dbReference type="Proteomes" id="UP000077521"/>
    </source>
</evidence>
<reference evidence="1" key="1">
    <citation type="submission" date="2016-04" db="EMBL/GenBank/DDBJ databases">
        <authorList>
            <person name="Nguyen H.D."/>
            <person name="Samba Siva P."/>
            <person name="Cullis J."/>
            <person name="Levesque C.A."/>
            <person name="Hambleton S."/>
        </authorList>
    </citation>
    <scope>NUCLEOTIDE SEQUENCE</scope>
    <source>
        <strain evidence="1">DAOMC 236416</strain>
    </source>
</reference>
<dbReference type="AlphaFoldDB" id="A0A177TIH0"/>
<comment type="caution">
    <text evidence="1">The sequence shown here is derived from an EMBL/GenBank/DDBJ whole genome shotgun (WGS) entry which is preliminary data.</text>
</comment>
<protein>
    <submittedName>
        <fullName evidence="1">Uncharacterized protein</fullName>
    </submittedName>
</protein>
<dbReference type="Proteomes" id="UP000077521">
    <property type="component" value="Unassembled WGS sequence"/>
</dbReference>
<reference evidence="1" key="2">
    <citation type="journal article" date="2019" name="IMA Fungus">
        <title>Genome sequencing and comparison of five Tilletia species to identify candidate genes for the detection of regulated species infecting wheat.</title>
        <authorList>
            <person name="Nguyen H.D.T."/>
            <person name="Sultana T."/>
            <person name="Kesanakurti P."/>
            <person name="Hambleton S."/>
        </authorList>
    </citation>
    <scope>NUCLEOTIDE SEQUENCE</scope>
    <source>
        <strain evidence="1">DAOMC 236416</strain>
    </source>
</reference>